<evidence type="ECO:0008006" key="4">
    <source>
        <dbReference type="Google" id="ProtNLM"/>
    </source>
</evidence>
<dbReference type="AlphaFoldDB" id="A0A0U1L0Q7"/>
<gene>
    <name evidence="2" type="ORF">SpAn4DRAFT_2964</name>
</gene>
<sequence>MGFLDSLLGKSEPPKAKQKKQRPDAAVTEMAAAVSMTVAAENISPEVVAVITASIYAMMGTGNLAVRITRTSNQWGNVGRQKIMDSRQFA</sequence>
<organism evidence="2 3">
    <name type="scientific">Sporomusa ovata</name>
    <dbReference type="NCBI Taxonomy" id="2378"/>
    <lineage>
        <taxon>Bacteria</taxon>
        <taxon>Bacillati</taxon>
        <taxon>Bacillota</taxon>
        <taxon>Negativicutes</taxon>
        <taxon>Selenomonadales</taxon>
        <taxon>Sporomusaceae</taxon>
        <taxon>Sporomusa</taxon>
    </lineage>
</organism>
<dbReference type="RefSeq" id="WP_021167219.1">
    <property type="nucleotide sequence ID" value="NZ_CTRP01000010.1"/>
</dbReference>
<accession>A0A0U1L0Q7</accession>
<keyword evidence="3" id="KW-1185">Reference proteome</keyword>
<name>A0A0U1L0Q7_9FIRM</name>
<proteinExistence type="predicted"/>
<dbReference type="EMBL" id="CTRP01000010">
    <property type="protein sequence ID" value="CQR72504.1"/>
    <property type="molecule type" value="Genomic_DNA"/>
</dbReference>
<reference evidence="3" key="1">
    <citation type="submission" date="2015-03" db="EMBL/GenBank/DDBJ databases">
        <authorList>
            <person name="Nijsse Bart"/>
        </authorList>
    </citation>
    <scope>NUCLEOTIDE SEQUENCE [LARGE SCALE GENOMIC DNA]</scope>
</reference>
<dbReference type="Proteomes" id="UP000049855">
    <property type="component" value="Unassembled WGS sequence"/>
</dbReference>
<evidence type="ECO:0000313" key="2">
    <source>
        <dbReference type="EMBL" id="CQR72504.1"/>
    </source>
</evidence>
<feature type="region of interest" description="Disordered" evidence="1">
    <location>
        <begin position="1"/>
        <end position="24"/>
    </location>
</feature>
<protein>
    <recommendedName>
        <fullName evidence="4">Oxaloacetate decarboxylase, gamma chain</fullName>
    </recommendedName>
</protein>
<evidence type="ECO:0000256" key="1">
    <source>
        <dbReference type="SAM" id="MobiDB-lite"/>
    </source>
</evidence>
<evidence type="ECO:0000313" key="3">
    <source>
        <dbReference type="Proteomes" id="UP000049855"/>
    </source>
</evidence>